<evidence type="ECO:0000256" key="5">
    <source>
        <dbReference type="ARBA" id="ARBA00022525"/>
    </source>
</evidence>
<comment type="similarity">
    <text evidence="3">Belongs to the glycosyl hydrolase 5 (cellulase A) family.</text>
</comment>
<evidence type="ECO:0000256" key="6">
    <source>
        <dbReference type="ARBA" id="ARBA00022729"/>
    </source>
</evidence>
<dbReference type="Proteomes" id="UP001265746">
    <property type="component" value="Unassembled WGS sequence"/>
</dbReference>
<dbReference type="InterPro" id="IPR045053">
    <property type="entry name" value="MAN-like"/>
</dbReference>
<dbReference type="PANTHER" id="PTHR31451">
    <property type="match status" value="1"/>
</dbReference>
<evidence type="ECO:0000259" key="9">
    <source>
        <dbReference type="Pfam" id="PF26410"/>
    </source>
</evidence>
<reference evidence="10" key="1">
    <citation type="submission" date="2023-06" db="EMBL/GenBank/DDBJ databases">
        <authorList>
            <person name="Noh H."/>
        </authorList>
    </citation>
    <scope>NUCLEOTIDE SEQUENCE</scope>
    <source>
        <strain evidence="10">DUCC20226</strain>
    </source>
</reference>
<dbReference type="InterPro" id="IPR017853">
    <property type="entry name" value="GH"/>
</dbReference>
<keyword evidence="7" id="KW-0378">Hydrolase</keyword>
<name>A0AAD9SMH2_PHOAM</name>
<dbReference type="GO" id="GO:0005576">
    <property type="term" value="C:extracellular region"/>
    <property type="evidence" value="ECO:0007669"/>
    <property type="project" value="UniProtKB-SubCell"/>
</dbReference>
<evidence type="ECO:0000256" key="3">
    <source>
        <dbReference type="ARBA" id="ARBA00005641"/>
    </source>
</evidence>
<evidence type="ECO:0000256" key="4">
    <source>
        <dbReference type="ARBA" id="ARBA00012706"/>
    </source>
</evidence>
<comment type="catalytic activity">
    <reaction evidence="1">
        <text>Random hydrolysis of (1-&gt;4)-beta-D-mannosidic linkages in mannans, galactomannans and glucomannans.</text>
        <dbReference type="EC" id="3.2.1.78"/>
    </reaction>
</comment>
<keyword evidence="6" id="KW-0732">Signal</keyword>
<dbReference type="SUPFAM" id="SSF51445">
    <property type="entry name" value="(Trans)glycosidases"/>
    <property type="match status" value="1"/>
</dbReference>
<dbReference type="InterPro" id="IPR001547">
    <property type="entry name" value="Glyco_hydro_5"/>
</dbReference>
<sequence>MQCILVHHPAFVESLLFIKALTGSGPRTPIAAMRLTSLLLVIAATASADDHRLRRHRLRARADTSNLPITRDGSALLLNGEPWKAVGPNVYWLGLDENVIPPAGEPFYSPSNASYPTKGRTTEVMAIVKALGGTMIRAHTLGVSTGNPLSVWPEEGVVNEQAFESIDWAVFQARAFGLRLLVPLTDNYDYYHGGKYNFLRWAGFNLTQAADANNPHIQQFYTNETIVDSFKEYIHTLLTHVNPYTNLTYAEDPTIFAYESGNELAGPVWADMNVPTEWVEDIAAYVKSLAPEKLFVDGTYGVNQTHLGAENVDIFSDHFYPISIAKLQKGLDLVASVNKSYFAGEYDWVGSTDGGATSNGDSLADWFRVIEQSSVTAGDAFWSLFGHNVPDCSVFVNHTDGFTLQYGNPEYSPYTDSRIQLIHQHSVKLSQGVNISANASLPVVPCPASPDGGSRLFKS</sequence>
<protein>
    <recommendedName>
        <fullName evidence="4">mannan endo-1,4-beta-mannosidase</fullName>
        <ecNumber evidence="4">3.2.1.78</ecNumber>
    </recommendedName>
</protein>
<dbReference type="GO" id="GO:0016985">
    <property type="term" value="F:mannan endo-1,4-beta-mannosidase activity"/>
    <property type="evidence" value="ECO:0007669"/>
    <property type="project" value="UniProtKB-EC"/>
</dbReference>
<gene>
    <name evidence="10" type="ORF">N8I77_004544</name>
</gene>
<evidence type="ECO:0000313" key="11">
    <source>
        <dbReference type="Proteomes" id="UP001265746"/>
    </source>
</evidence>
<organism evidence="10 11">
    <name type="scientific">Phomopsis amygdali</name>
    <name type="common">Fusicoccum amygdali</name>
    <dbReference type="NCBI Taxonomy" id="1214568"/>
    <lineage>
        <taxon>Eukaryota</taxon>
        <taxon>Fungi</taxon>
        <taxon>Dikarya</taxon>
        <taxon>Ascomycota</taxon>
        <taxon>Pezizomycotina</taxon>
        <taxon>Sordariomycetes</taxon>
        <taxon>Sordariomycetidae</taxon>
        <taxon>Diaporthales</taxon>
        <taxon>Diaporthaceae</taxon>
        <taxon>Diaporthe</taxon>
    </lineage>
</organism>
<keyword evidence="5" id="KW-0964">Secreted</keyword>
<dbReference type="PANTHER" id="PTHR31451:SF39">
    <property type="entry name" value="MANNAN ENDO-1,4-BETA-MANNOSIDASE 1"/>
    <property type="match status" value="1"/>
</dbReference>
<dbReference type="EMBL" id="JAUJFL010000002">
    <property type="protein sequence ID" value="KAK2611176.1"/>
    <property type="molecule type" value="Genomic_DNA"/>
</dbReference>
<dbReference type="Gene3D" id="3.20.20.80">
    <property type="entry name" value="Glycosidases"/>
    <property type="match status" value="1"/>
</dbReference>
<evidence type="ECO:0000313" key="10">
    <source>
        <dbReference type="EMBL" id="KAK2611176.1"/>
    </source>
</evidence>
<dbReference type="Pfam" id="PF26410">
    <property type="entry name" value="GH5_mannosidase"/>
    <property type="match status" value="1"/>
</dbReference>
<evidence type="ECO:0000256" key="7">
    <source>
        <dbReference type="ARBA" id="ARBA00022801"/>
    </source>
</evidence>
<proteinExistence type="inferred from homology"/>
<comment type="caution">
    <text evidence="10">The sequence shown here is derived from an EMBL/GenBank/DDBJ whole genome shotgun (WGS) entry which is preliminary data.</text>
</comment>
<dbReference type="EC" id="3.2.1.78" evidence="4"/>
<evidence type="ECO:0000256" key="8">
    <source>
        <dbReference type="ARBA" id="ARBA00023295"/>
    </source>
</evidence>
<keyword evidence="8" id="KW-0326">Glycosidase</keyword>
<dbReference type="AlphaFoldDB" id="A0AAD9SMH2"/>
<comment type="subcellular location">
    <subcellularLocation>
        <location evidence="2">Secreted</location>
    </subcellularLocation>
</comment>
<evidence type="ECO:0000256" key="1">
    <source>
        <dbReference type="ARBA" id="ARBA00001678"/>
    </source>
</evidence>
<feature type="domain" description="Glycoside hydrolase family 5" evidence="9">
    <location>
        <begin position="149"/>
        <end position="306"/>
    </location>
</feature>
<keyword evidence="11" id="KW-1185">Reference proteome</keyword>
<evidence type="ECO:0000256" key="2">
    <source>
        <dbReference type="ARBA" id="ARBA00004613"/>
    </source>
</evidence>
<accession>A0AAD9SMH2</accession>